<keyword evidence="3" id="KW-1185">Reference proteome</keyword>
<dbReference type="Proteomes" id="UP000018144">
    <property type="component" value="Unassembled WGS sequence"/>
</dbReference>
<proteinExistence type="predicted"/>
<evidence type="ECO:0000256" key="1">
    <source>
        <dbReference type="SAM" id="MobiDB-lite"/>
    </source>
</evidence>
<sequence length="161" mass="18721">MARVIYSRPCKTNSQPQRVIAPRKAPRQLPTKAPRTQTANSITKSPRHSPIPADGPSTYYQGAEHYHGAVKFPPPRRNPLRKTRQVKQESEMPSNTPYHELGRKYSQDFKNSEIVTEDEPDWMDLFDDYTFDYASVRRFARELAEFKLKSEWKQILKAAKV</sequence>
<name>U4LLF0_PYROM</name>
<evidence type="ECO:0000313" key="3">
    <source>
        <dbReference type="Proteomes" id="UP000018144"/>
    </source>
</evidence>
<evidence type="ECO:0000313" key="2">
    <source>
        <dbReference type="EMBL" id="CCX30185.1"/>
    </source>
</evidence>
<feature type="region of interest" description="Disordered" evidence="1">
    <location>
        <begin position="1"/>
        <end position="106"/>
    </location>
</feature>
<gene>
    <name evidence="2" type="ORF">PCON_08287</name>
</gene>
<dbReference type="EMBL" id="HF935428">
    <property type="protein sequence ID" value="CCX30185.1"/>
    <property type="molecule type" value="Genomic_DNA"/>
</dbReference>
<organism evidence="2 3">
    <name type="scientific">Pyronema omphalodes (strain CBS 100304)</name>
    <name type="common">Pyronema confluens</name>
    <dbReference type="NCBI Taxonomy" id="1076935"/>
    <lineage>
        <taxon>Eukaryota</taxon>
        <taxon>Fungi</taxon>
        <taxon>Dikarya</taxon>
        <taxon>Ascomycota</taxon>
        <taxon>Pezizomycotina</taxon>
        <taxon>Pezizomycetes</taxon>
        <taxon>Pezizales</taxon>
        <taxon>Pyronemataceae</taxon>
        <taxon>Pyronema</taxon>
    </lineage>
</organism>
<reference evidence="2 3" key="1">
    <citation type="journal article" date="2013" name="PLoS Genet.">
        <title>The genome and development-dependent transcriptomes of Pyronema confluens: a window into fungal evolution.</title>
        <authorList>
            <person name="Traeger S."/>
            <person name="Altegoer F."/>
            <person name="Freitag M."/>
            <person name="Gabaldon T."/>
            <person name="Kempken F."/>
            <person name="Kumar A."/>
            <person name="Marcet-Houben M."/>
            <person name="Poggeler S."/>
            <person name="Stajich J.E."/>
            <person name="Nowrousian M."/>
        </authorList>
    </citation>
    <scope>NUCLEOTIDE SEQUENCE [LARGE SCALE GENOMIC DNA]</scope>
    <source>
        <strain evidence="3">CBS 100304</strain>
        <tissue evidence="2">Vegetative mycelium</tissue>
    </source>
</reference>
<feature type="compositionally biased region" description="Polar residues" evidence="1">
    <location>
        <begin position="34"/>
        <end position="44"/>
    </location>
</feature>
<accession>U4LLF0</accession>
<dbReference type="AlphaFoldDB" id="U4LLF0"/>
<protein>
    <submittedName>
        <fullName evidence="2">Uncharacterized protein</fullName>
    </submittedName>
</protein>